<accession>A0A8J3A0X6</accession>
<reference evidence="1" key="1">
    <citation type="journal article" date="2014" name="Int. J. Syst. Evol. Microbiol.">
        <title>Complete genome sequence of Corynebacterium casei LMG S-19264T (=DSM 44701T), isolated from a smear-ripened cheese.</title>
        <authorList>
            <consortium name="US DOE Joint Genome Institute (JGI-PGF)"/>
            <person name="Walter F."/>
            <person name="Albersmeier A."/>
            <person name="Kalinowski J."/>
            <person name="Ruckert C."/>
        </authorList>
    </citation>
    <scope>NUCLEOTIDE SEQUENCE</scope>
    <source>
        <strain evidence="1">CGMCC 1.14984</strain>
    </source>
</reference>
<sequence length="80" mass="8641">MLCLYLAGLVYLNAPLPPDANDAPLREWIPPGGMSAGNGPARASYFSHAKRHGCTSASKREVGKIGLHVKLRPGFRLITR</sequence>
<dbReference type="EMBL" id="BMGZ01000001">
    <property type="protein sequence ID" value="GGH94377.1"/>
    <property type="molecule type" value="Genomic_DNA"/>
</dbReference>
<dbReference type="Proteomes" id="UP000621856">
    <property type="component" value="Unassembled WGS sequence"/>
</dbReference>
<dbReference type="AlphaFoldDB" id="A0A8J3A0X6"/>
<gene>
    <name evidence="1" type="ORF">GCM10011355_08420</name>
</gene>
<reference evidence="1" key="2">
    <citation type="submission" date="2020-09" db="EMBL/GenBank/DDBJ databases">
        <authorList>
            <person name="Sun Q."/>
            <person name="Zhou Y."/>
        </authorList>
    </citation>
    <scope>NUCLEOTIDE SEQUENCE</scope>
    <source>
        <strain evidence="1">CGMCC 1.14984</strain>
    </source>
</reference>
<evidence type="ECO:0000313" key="2">
    <source>
        <dbReference type="Proteomes" id="UP000621856"/>
    </source>
</evidence>
<evidence type="ECO:0000313" key="1">
    <source>
        <dbReference type="EMBL" id="GGH94377.1"/>
    </source>
</evidence>
<comment type="caution">
    <text evidence="1">The sequence shown here is derived from an EMBL/GenBank/DDBJ whole genome shotgun (WGS) entry which is preliminary data.</text>
</comment>
<organism evidence="1 2">
    <name type="scientific">Aquisalinus luteolus</name>
    <dbReference type="NCBI Taxonomy" id="1566827"/>
    <lineage>
        <taxon>Bacteria</taxon>
        <taxon>Pseudomonadati</taxon>
        <taxon>Pseudomonadota</taxon>
        <taxon>Alphaproteobacteria</taxon>
        <taxon>Parvularculales</taxon>
        <taxon>Parvularculaceae</taxon>
        <taxon>Aquisalinus</taxon>
    </lineage>
</organism>
<protein>
    <submittedName>
        <fullName evidence="1">Uncharacterized protein</fullName>
    </submittedName>
</protein>
<proteinExistence type="predicted"/>
<name>A0A8J3A0X6_9PROT</name>